<evidence type="ECO:0000313" key="1">
    <source>
        <dbReference type="EMBL" id="EGV62088.1"/>
    </source>
</evidence>
<reference evidence="1 2" key="1">
    <citation type="journal article" date="2011" name="Proc. Natl. Acad. Sci. U.S.A.">
        <title>Comparative genomics of xylose-fermenting fungi for enhanced biofuel production.</title>
        <authorList>
            <person name="Wohlbach D.J."/>
            <person name="Kuo A."/>
            <person name="Sato T.K."/>
            <person name="Potts K.M."/>
            <person name="Salamov A.A."/>
            <person name="LaButti K.M."/>
            <person name="Sun H."/>
            <person name="Clum A."/>
            <person name="Pangilinan J.L."/>
            <person name="Lindquist E.A."/>
            <person name="Lucas S."/>
            <person name="Lapidus A."/>
            <person name="Jin M."/>
            <person name="Gunawan C."/>
            <person name="Balan V."/>
            <person name="Dale B.E."/>
            <person name="Jeffries T.W."/>
            <person name="Zinkel R."/>
            <person name="Barry K.W."/>
            <person name="Grigoriev I.V."/>
            <person name="Gasch A.P."/>
        </authorList>
    </citation>
    <scope>NUCLEOTIDE SEQUENCE [LARGE SCALE GENOMIC DNA]</scope>
    <source>
        <strain evidence="2">ATCC 10573 / BCRC 21748 / CBS 615 / JCM 9827 / NBRC 10315 / NRRL Y-1498 / VKM Y-70</strain>
    </source>
</reference>
<gene>
    <name evidence="1" type="ORF">CANTEDRAFT_115539</name>
</gene>
<dbReference type="Proteomes" id="UP000000707">
    <property type="component" value="Unassembled WGS sequence"/>
</dbReference>
<evidence type="ECO:0000313" key="2">
    <source>
        <dbReference type="Proteomes" id="UP000000707"/>
    </source>
</evidence>
<organism evidence="2">
    <name type="scientific">Candida tenuis (strain ATCC 10573 / BCRC 21748 / CBS 615 / JCM 9827 / NBRC 10315 / NRRL Y-1498 / VKM Y-70)</name>
    <name type="common">Yeast</name>
    <name type="synonym">Yamadazyma tenuis</name>
    <dbReference type="NCBI Taxonomy" id="590646"/>
    <lineage>
        <taxon>Eukaryota</taxon>
        <taxon>Fungi</taxon>
        <taxon>Dikarya</taxon>
        <taxon>Ascomycota</taxon>
        <taxon>Saccharomycotina</taxon>
        <taxon>Pichiomycetes</taxon>
        <taxon>Debaryomycetaceae</taxon>
        <taxon>Yamadazyma</taxon>
    </lineage>
</organism>
<proteinExistence type="predicted"/>
<protein>
    <submittedName>
        <fullName evidence="1">Uncharacterized protein</fullName>
    </submittedName>
</protein>
<dbReference type="AlphaFoldDB" id="G3BAR2"/>
<dbReference type="HOGENOM" id="CLU_3032169_0_0_1"/>
<sequence>MRSKKIVFTGIGGYANMRLYSLTTNQSIELVSRPKSYGHTEHSGVRVYKTFYSSL</sequence>
<name>G3BAR2_CANTC</name>
<keyword evidence="2" id="KW-1185">Reference proteome</keyword>
<dbReference type="EMBL" id="GL996527">
    <property type="protein sequence ID" value="EGV62088.1"/>
    <property type="molecule type" value="Genomic_DNA"/>
</dbReference>
<accession>G3BAR2</accession>